<dbReference type="GO" id="GO:0003700">
    <property type="term" value="F:DNA-binding transcription factor activity"/>
    <property type="evidence" value="ECO:0007669"/>
    <property type="project" value="InterPro"/>
</dbReference>
<dbReference type="PRINTS" id="PR00032">
    <property type="entry name" value="HTHARAC"/>
</dbReference>
<protein>
    <submittedName>
        <fullName evidence="5">Helix-turn-helix transcriptional regulator</fullName>
    </submittedName>
</protein>
<dbReference type="PANTHER" id="PTHR43280">
    <property type="entry name" value="ARAC-FAMILY TRANSCRIPTIONAL REGULATOR"/>
    <property type="match status" value="1"/>
</dbReference>
<dbReference type="SUPFAM" id="SSF46689">
    <property type="entry name" value="Homeodomain-like"/>
    <property type="match status" value="2"/>
</dbReference>
<accession>A0A926DTM7</accession>
<dbReference type="EMBL" id="JACRSQ010000010">
    <property type="protein sequence ID" value="MBC8543519.1"/>
    <property type="molecule type" value="Genomic_DNA"/>
</dbReference>
<dbReference type="AlphaFoldDB" id="A0A926DTM7"/>
<dbReference type="Gene3D" id="1.10.10.60">
    <property type="entry name" value="Homeodomain-like"/>
    <property type="match status" value="2"/>
</dbReference>
<dbReference type="PROSITE" id="PS01124">
    <property type="entry name" value="HTH_ARAC_FAMILY_2"/>
    <property type="match status" value="1"/>
</dbReference>
<dbReference type="Pfam" id="PF12833">
    <property type="entry name" value="HTH_18"/>
    <property type="match status" value="1"/>
</dbReference>
<dbReference type="InterPro" id="IPR037923">
    <property type="entry name" value="HTH-like"/>
</dbReference>
<evidence type="ECO:0000313" key="5">
    <source>
        <dbReference type="EMBL" id="MBC8543519.1"/>
    </source>
</evidence>
<gene>
    <name evidence="5" type="ORF">H8730_08180</name>
</gene>
<comment type="caution">
    <text evidence="5">The sequence shown here is derived from an EMBL/GenBank/DDBJ whole genome shotgun (WGS) entry which is preliminary data.</text>
</comment>
<keyword evidence="6" id="KW-1185">Reference proteome</keyword>
<keyword evidence="1" id="KW-0805">Transcription regulation</keyword>
<dbReference type="InterPro" id="IPR014710">
    <property type="entry name" value="RmlC-like_jellyroll"/>
</dbReference>
<keyword evidence="2" id="KW-0238">DNA-binding</keyword>
<dbReference type="InterPro" id="IPR003313">
    <property type="entry name" value="AraC-bd"/>
</dbReference>
<organism evidence="5 6">
    <name type="scientific">Bianquea renquensis</name>
    <dbReference type="NCBI Taxonomy" id="2763661"/>
    <lineage>
        <taxon>Bacteria</taxon>
        <taxon>Bacillati</taxon>
        <taxon>Bacillota</taxon>
        <taxon>Clostridia</taxon>
        <taxon>Eubacteriales</taxon>
        <taxon>Bianqueaceae</taxon>
        <taxon>Bianquea</taxon>
    </lineage>
</organism>
<dbReference type="InterPro" id="IPR020449">
    <property type="entry name" value="Tscrpt_reg_AraC-type_HTH"/>
</dbReference>
<dbReference type="PANTHER" id="PTHR43280:SF28">
    <property type="entry name" value="HTH-TYPE TRANSCRIPTIONAL ACTIVATOR RHAS"/>
    <property type="match status" value="1"/>
</dbReference>
<keyword evidence="3" id="KW-0804">Transcription</keyword>
<dbReference type="Gene3D" id="2.60.120.10">
    <property type="entry name" value="Jelly Rolls"/>
    <property type="match status" value="1"/>
</dbReference>
<dbReference type="PROSITE" id="PS00041">
    <property type="entry name" value="HTH_ARAC_FAMILY_1"/>
    <property type="match status" value="1"/>
</dbReference>
<dbReference type="InterPro" id="IPR018060">
    <property type="entry name" value="HTH_AraC"/>
</dbReference>
<name>A0A926DTM7_9FIRM</name>
<dbReference type="SUPFAM" id="SSF51215">
    <property type="entry name" value="Regulatory protein AraC"/>
    <property type="match status" value="1"/>
</dbReference>
<dbReference type="RefSeq" id="WP_249289665.1">
    <property type="nucleotide sequence ID" value="NZ_JACRSQ010000010.1"/>
</dbReference>
<evidence type="ECO:0000256" key="1">
    <source>
        <dbReference type="ARBA" id="ARBA00023015"/>
    </source>
</evidence>
<evidence type="ECO:0000256" key="3">
    <source>
        <dbReference type="ARBA" id="ARBA00023163"/>
    </source>
</evidence>
<sequence length="291" mass="33388">MRDTPLTIMSMMGEEVIPITVTTNLHHGKGSMHSHTFFEFVYIDHGFALHTCNKVTSIVSEGDWFLIRPNEPHNYISAYNTLLYNCLFEAEALQDSMDMFLSLPGMEEVLLSQSPFEKLNLDYTQRLKLKTCLNKMMAERQERKLGWELKLKSLLEDFLVFYARVYHESSNILPENNANFSKIYNVLKYVEEHCTANMTVKDMAQVAQLSPDYMAKLFKASMGLTPAEYARNFRIAKSMELLENTDRPVAQIAAELGFSDSSVFSRLFKQVAGISPTAFKRISDEERAKEN</sequence>
<proteinExistence type="predicted"/>
<dbReference type="Proteomes" id="UP000657006">
    <property type="component" value="Unassembled WGS sequence"/>
</dbReference>
<evidence type="ECO:0000313" key="6">
    <source>
        <dbReference type="Proteomes" id="UP000657006"/>
    </source>
</evidence>
<feature type="domain" description="HTH araC/xylS-type" evidence="4">
    <location>
        <begin position="184"/>
        <end position="282"/>
    </location>
</feature>
<dbReference type="InterPro" id="IPR018062">
    <property type="entry name" value="HTH_AraC-typ_CS"/>
</dbReference>
<dbReference type="Pfam" id="PF02311">
    <property type="entry name" value="AraC_binding"/>
    <property type="match status" value="1"/>
</dbReference>
<evidence type="ECO:0000256" key="2">
    <source>
        <dbReference type="ARBA" id="ARBA00023125"/>
    </source>
</evidence>
<dbReference type="SMART" id="SM00342">
    <property type="entry name" value="HTH_ARAC"/>
    <property type="match status" value="1"/>
</dbReference>
<dbReference type="GO" id="GO:0043565">
    <property type="term" value="F:sequence-specific DNA binding"/>
    <property type="evidence" value="ECO:0007669"/>
    <property type="project" value="InterPro"/>
</dbReference>
<reference evidence="5" key="1">
    <citation type="submission" date="2020-08" db="EMBL/GenBank/DDBJ databases">
        <title>Genome public.</title>
        <authorList>
            <person name="Liu C."/>
            <person name="Sun Q."/>
        </authorList>
    </citation>
    <scope>NUCLEOTIDE SEQUENCE</scope>
    <source>
        <strain evidence="5">NSJ-32</strain>
    </source>
</reference>
<dbReference type="InterPro" id="IPR009057">
    <property type="entry name" value="Homeodomain-like_sf"/>
</dbReference>
<evidence type="ECO:0000259" key="4">
    <source>
        <dbReference type="PROSITE" id="PS01124"/>
    </source>
</evidence>